<evidence type="ECO:0000313" key="2">
    <source>
        <dbReference type="Proteomes" id="UP000257032"/>
    </source>
</evidence>
<proteinExistence type="predicted"/>
<accession>A0A3D8VMG8</accession>
<reference evidence="1 2" key="1">
    <citation type="submission" date="2018-08" db="EMBL/GenBank/DDBJ databases">
        <title>Genome sequence of strict halophilic Halobacillus trueperi SS1 isolated from Lunsu, a salty water body of North West Himalayas.</title>
        <authorList>
            <person name="Gupta S."/>
            <person name="Sharma P."/>
            <person name="Dev K."/>
            <person name="Baumler D."/>
            <person name="Sourirajan A."/>
        </authorList>
    </citation>
    <scope>NUCLEOTIDE SEQUENCE [LARGE SCALE GENOMIC DNA]</scope>
    <source>
        <strain evidence="1 2">SS1</strain>
    </source>
</reference>
<organism evidence="1 2">
    <name type="scientific">Halobacillus trueperi</name>
    <dbReference type="NCBI Taxonomy" id="156205"/>
    <lineage>
        <taxon>Bacteria</taxon>
        <taxon>Bacillati</taxon>
        <taxon>Bacillota</taxon>
        <taxon>Bacilli</taxon>
        <taxon>Bacillales</taxon>
        <taxon>Bacillaceae</taxon>
        <taxon>Halobacillus</taxon>
    </lineage>
</organism>
<keyword evidence="1" id="KW-0407">Ion channel</keyword>
<feature type="non-terminal residue" evidence="1">
    <location>
        <position position="34"/>
    </location>
</feature>
<protein>
    <submittedName>
        <fullName evidence="1">Two pore domain potassium channel family protein</fullName>
    </submittedName>
</protein>
<gene>
    <name evidence="1" type="ORF">DXT76_15540</name>
</gene>
<dbReference type="AlphaFoldDB" id="A0A3D8VMG8"/>
<sequence>MITIIISTLSLALIGMSLRQIFHSLEFEHKIFSV</sequence>
<keyword evidence="1" id="KW-0813">Transport</keyword>
<dbReference type="EMBL" id="QTLC01000052">
    <property type="protein sequence ID" value="RDY70018.1"/>
    <property type="molecule type" value="Genomic_DNA"/>
</dbReference>
<evidence type="ECO:0000313" key="1">
    <source>
        <dbReference type="EMBL" id="RDY70018.1"/>
    </source>
</evidence>
<keyword evidence="1" id="KW-0406">Ion transport</keyword>
<name>A0A3D8VMG8_9BACI</name>
<dbReference type="GO" id="GO:0034220">
    <property type="term" value="P:monoatomic ion transmembrane transport"/>
    <property type="evidence" value="ECO:0007669"/>
    <property type="project" value="UniProtKB-KW"/>
</dbReference>
<comment type="caution">
    <text evidence="1">The sequence shown here is derived from an EMBL/GenBank/DDBJ whole genome shotgun (WGS) entry which is preliminary data.</text>
</comment>
<dbReference type="Proteomes" id="UP000257032">
    <property type="component" value="Unassembled WGS sequence"/>
</dbReference>